<dbReference type="HOGENOM" id="CLU_380478_0_0_1"/>
<evidence type="ECO:0000256" key="3">
    <source>
        <dbReference type="ARBA" id="ARBA00022568"/>
    </source>
</evidence>
<dbReference type="GO" id="GO:0005886">
    <property type="term" value="C:plasma membrane"/>
    <property type="evidence" value="ECO:0007669"/>
    <property type="project" value="TreeGrafter"/>
</dbReference>
<keyword evidence="4" id="KW-0812">Transmembrane</keyword>
<keyword evidence="12" id="KW-0325">Glycoprotein</keyword>
<dbReference type="InterPro" id="IPR037608">
    <property type="entry name" value="STIM1/2"/>
</dbReference>
<dbReference type="GO" id="GO:0005246">
    <property type="term" value="F:calcium channel regulator activity"/>
    <property type="evidence" value="ECO:0007669"/>
    <property type="project" value="InterPro"/>
</dbReference>
<feature type="compositionally biased region" description="Basic and acidic residues" evidence="15">
    <location>
        <begin position="610"/>
        <end position="635"/>
    </location>
</feature>
<feature type="compositionally biased region" description="Polar residues" evidence="15">
    <location>
        <begin position="576"/>
        <end position="589"/>
    </location>
</feature>
<keyword evidence="9 14" id="KW-0175">Coiled coil</keyword>
<evidence type="ECO:0000256" key="11">
    <source>
        <dbReference type="ARBA" id="ARBA00023136"/>
    </source>
</evidence>
<keyword evidence="6" id="KW-0732">Signal</keyword>
<evidence type="ECO:0000256" key="4">
    <source>
        <dbReference type="ARBA" id="ARBA00022692"/>
    </source>
</evidence>
<accession>K1QEU3</accession>
<feature type="compositionally biased region" description="Polar residues" evidence="15">
    <location>
        <begin position="658"/>
        <end position="681"/>
    </location>
</feature>
<keyword evidence="1" id="KW-0813">Transport</keyword>
<dbReference type="InParanoid" id="K1QEU3"/>
<evidence type="ECO:0000256" key="15">
    <source>
        <dbReference type="SAM" id="MobiDB-lite"/>
    </source>
</evidence>
<dbReference type="InterPro" id="IPR011992">
    <property type="entry name" value="EF-hand-dom_pair"/>
</dbReference>
<dbReference type="SMART" id="SM00454">
    <property type="entry name" value="SAM"/>
    <property type="match status" value="1"/>
</dbReference>
<dbReference type="Gene3D" id="1.10.287.3550">
    <property type="match status" value="1"/>
</dbReference>
<dbReference type="CDD" id="cd11722">
    <property type="entry name" value="SOAR"/>
    <property type="match status" value="1"/>
</dbReference>
<feature type="coiled-coil region" evidence="14">
    <location>
        <begin position="287"/>
        <end position="365"/>
    </location>
</feature>
<keyword evidence="11" id="KW-0472">Membrane</keyword>
<comment type="subcellular location">
    <subcellularLocation>
        <location evidence="13">Endomembrane system</location>
        <topology evidence="13">Single-pass type I membrane protein</topology>
    </subcellularLocation>
</comment>
<dbReference type="PANTHER" id="PTHR15136:SF5">
    <property type="entry name" value="STROMAL INTERACTION MOLECULE HOMOLOG"/>
    <property type="match status" value="1"/>
</dbReference>
<dbReference type="Gene3D" id="1.20.5.340">
    <property type="match status" value="1"/>
</dbReference>
<dbReference type="EMBL" id="JH817161">
    <property type="protein sequence ID" value="EKC35432.1"/>
    <property type="molecule type" value="Genomic_DNA"/>
</dbReference>
<reference evidence="16" key="1">
    <citation type="journal article" date="2012" name="Nature">
        <title>The oyster genome reveals stress adaptation and complexity of shell formation.</title>
        <authorList>
            <person name="Zhang G."/>
            <person name="Fang X."/>
            <person name="Guo X."/>
            <person name="Li L."/>
            <person name="Luo R."/>
            <person name="Xu F."/>
            <person name="Yang P."/>
            <person name="Zhang L."/>
            <person name="Wang X."/>
            <person name="Qi H."/>
            <person name="Xiong Z."/>
            <person name="Que H."/>
            <person name="Xie Y."/>
            <person name="Holland P.W."/>
            <person name="Paps J."/>
            <person name="Zhu Y."/>
            <person name="Wu F."/>
            <person name="Chen Y."/>
            <person name="Wang J."/>
            <person name="Peng C."/>
            <person name="Meng J."/>
            <person name="Yang L."/>
            <person name="Liu J."/>
            <person name="Wen B."/>
            <person name="Zhang N."/>
            <person name="Huang Z."/>
            <person name="Zhu Q."/>
            <person name="Feng Y."/>
            <person name="Mount A."/>
            <person name="Hedgecock D."/>
            <person name="Xu Z."/>
            <person name="Liu Y."/>
            <person name="Domazet-Loso T."/>
            <person name="Du Y."/>
            <person name="Sun X."/>
            <person name="Zhang S."/>
            <person name="Liu B."/>
            <person name="Cheng P."/>
            <person name="Jiang X."/>
            <person name="Li J."/>
            <person name="Fan D."/>
            <person name="Wang W."/>
            <person name="Fu W."/>
            <person name="Wang T."/>
            <person name="Wang B."/>
            <person name="Zhang J."/>
            <person name="Peng Z."/>
            <person name="Li Y."/>
            <person name="Li N."/>
            <person name="Wang J."/>
            <person name="Chen M."/>
            <person name="He Y."/>
            <person name="Tan F."/>
            <person name="Song X."/>
            <person name="Zheng Q."/>
            <person name="Huang R."/>
            <person name="Yang H."/>
            <person name="Du X."/>
            <person name="Chen L."/>
            <person name="Yang M."/>
            <person name="Gaffney P.M."/>
            <person name="Wang S."/>
            <person name="Luo L."/>
            <person name="She Z."/>
            <person name="Ming Y."/>
            <person name="Huang W."/>
            <person name="Zhang S."/>
            <person name="Huang B."/>
            <person name="Zhang Y."/>
            <person name="Qu T."/>
            <person name="Ni P."/>
            <person name="Miao G."/>
            <person name="Wang J."/>
            <person name="Wang Q."/>
            <person name="Steinberg C.E."/>
            <person name="Wang H."/>
            <person name="Li N."/>
            <person name="Qian L."/>
            <person name="Zhang G."/>
            <person name="Li Y."/>
            <person name="Yang H."/>
            <person name="Liu X."/>
            <person name="Wang J."/>
            <person name="Yin Y."/>
            <person name="Wang J."/>
        </authorList>
    </citation>
    <scope>NUCLEOTIDE SEQUENCE [LARGE SCALE GENOMIC DNA]</scope>
    <source>
        <strain evidence="16">05x7-T-G4-1.051#20</strain>
    </source>
</reference>
<evidence type="ECO:0000256" key="2">
    <source>
        <dbReference type="ARBA" id="ARBA00022553"/>
    </source>
</evidence>
<dbReference type="GO" id="GO:0005509">
    <property type="term" value="F:calcium ion binding"/>
    <property type="evidence" value="ECO:0007669"/>
    <property type="project" value="TreeGrafter"/>
</dbReference>
<evidence type="ECO:0000313" key="16">
    <source>
        <dbReference type="EMBL" id="EKC35432.1"/>
    </source>
</evidence>
<dbReference type="AlphaFoldDB" id="K1QEU3"/>
<dbReference type="Pfam" id="PF16533">
    <property type="entry name" value="SOAR"/>
    <property type="match status" value="1"/>
</dbReference>
<keyword evidence="2" id="KW-0597">Phosphoprotein</keyword>
<keyword evidence="10" id="KW-0406">Ion transport</keyword>
<dbReference type="Gene3D" id="1.10.238.180">
    <property type="match status" value="1"/>
</dbReference>
<dbReference type="FunFam" id="1.10.150.50:FF:000009">
    <property type="entry name" value="Stromal interaction molecule 1"/>
    <property type="match status" value="1"/>
</dbReference>
<dbReference type="Pfam" id="PF00536">
    <property type="entry name" value="SAM_1"/>
    <property type="match status" value="1"/>
</dbReference>
<dbReference type="GO" id="GO:0006874">
    <property type="term" value="P:intracellular calcium ion homeostasis"/>
    <property type="evidence" value="ECO:0007669"/>
    <property type="project" value="TreeGrafter"/>
</dbReference>
<organism evidence="16">
    <name type="scientific">Magallana gigas</name>
    <name type="common">Pacific oyster</name>
    <name type="synonym">Crassostrea gigas</name>
    <dbReference type="NCBI Taxonomy" id="29159"/>
    <lineage>
        <taxon>Eukaryota</taxon>
        <taxon>Metazoa</taxon>
        <taxon>Spiralia</taxon>
        <taxon>Lophotrochozoa</taxon>
        <taxon>Mollusca</taxon>
        <taxon>Bivalvia</taxon>
        <taxon>Autobranchia</taxon>
        <taxon>Pteriomorphia</taxon>
        <taxon>Ostreida</taxon>
        <taxon>Ostreoidea</taxon>
        <taxon>Ostreidae</taxon>
        <taxon>Magallana</taxon>
    </lineage>
</organism>
<dbReference type="GO" id="GO:0051049">
    <property type="term" value="P:regulation of transport"/>
    <property type="evidence" value="ECO:0007669"/>
    <property type="project" value="UniProtKB-ARBA"/>
</dbReference>
<dbReference type="Pfam" id="PF25578">
    <property type="entry name" value="EF-hand_STIM1"/>
    <property type="match status" value="1"/>
</dbReference>
<proteinExistence type="predicted"/>
<dbReference type="SUPFAM" id="SSF47473">
    <property type="entry name" value="EF-hand"/>
    <property type="match status" value="1"/>
</dbReference>
<evidence type="ECO:0000256" key="10">
    <source>
        <dbReference type="ARBA" id="ARBA00023065"/>
    </source>
</evidence>
<dbReference type="SUPFAM" id="SSF47769">
    <property type="entry name" value="SAM/Pointed domain"/>
    <property type="match status" value="1"/>
</dbReference>
<feature type="region of interest" description="Disordered" evidence="15">
    <location>
        <begin position="555"/>
        <end position="681"/>
    </location>
</feature>
<evidence type="ECO:0000256" key="9">
    <source>
        <dbReference type="ARBA" id="ARBA00023054"/>
    </source>
</evidence>
<keyword evidence="8" id="KW-1133">Transmembrane helix</keyword>
<dbReference type="InterPro" id="IPR001660">
    <property type="entry name" value="SAM"/>
</dbReference>
<evidence type="ECO:0000256" key="14">
    <source>
        <dbReference type="SAM" id="Coils"/>
    </source>
</evidence>
<evidence type="ECO:0000256" key="5">
    <source>
        <dbReference type="ARBA" id="ARBA00022723"/>
    </source>
</evidence>
<evidence type="ECO:0000256" key="1">
    <source>
        <dbReference type="ARBA" id="ARBA00022448"/>
    </source>
</evidence>
<evidence type="ECO:0000256" key="7">
    <source>
        <dbReference type="ARBA" id="ARBA00022837"/>
    </source>
</evidence>
<dbReference type="PROSITE" id="PS50105">
    <property type="entry name" value="SAM_DOMAIN"/>
    <property type="match status" value="1"/>
</dbReference>
<evidence type="ECO:0000256" key="12">
    <source>
        <dbReference type="ARBA" id="ARBA00023180"/>
    </source>
</evidence>
<dbReference type="InterPro" id="IPR032393">
    <property type="entry name" value="SOAR_STIM1/2"/>
</dbReference>
<keyword evidence="3" id="KW-0109">Calcium transport</keyword>
<dbReference type="Gene3D" id="1.10.150.50">
    <property type="entry name" value="Transcription Factor, Ets-1"/>
    <property type="match status" value="1"/>
</dbReference>
<feature type="compositionally biased region" description="Low complexity" evidence="15">
    <location>
        <begin position="636"/>
        <end position="650"/>
    </location>
</feature>
<dbReference type="FunFam" id="1.10.238.180:FF:000001">
    <property type="entry name" value="Stromal interaction molecule 1"/>
    <property type="match status" value="1"/>
</dbReference>
<protein>
    <submittedName>
        <fullName evidence="16">Stromal interaction molecule 1</fullName>
    </submittedName>
</protein>
<dbReference type="PANTHER" id="PTHR15136">
    <property type="entry name" value="STROMAL INTERACTION MOLECULE HOMOLOG"/>
    <property type="match status" value="1"/>
</dbReference>
<keyword evidence="5" id="KW-0479">Metal-binding</keyword>
<keyword evidence="7" id="KW-0106">Calcium</keyword>
<name>K1QEU3_MAGGI</name>
<gene>
    <name evidence="16" type="ORF">CGI_10022563</name>
</gene>
<sequence>MASSKLLYPTVQLLLTDCGDVITDGGATTIPGTRIGTGAGAQVVGTGGRSWTGEGVIAGPVIRRGVSAFIAFTALGFAANSTNRSEPLRNFEMFNADGKFVIVCDEKDIVCKRDNISLEAVYEIHHLIDDDQNGNVDQSESDEFMRDELQYKDGSNERLSIFHGNDKLISVEDLWRAWKKSQVYNWTVEEVTDWLDRHVELSQYIATFKSAKIDGTMLPSIAIQNNNFTRNVLKIKNAIHRQKISVKAMDLILFGPPKDKPNYVKDLILVTSLCVALLGCGIAYSFHKTSKNQMKKVMEEMENLQKAEDSLMALQDKLLQAEEKQKSAYQEKETLEMRYQDEIDLAKREAEKLRKEREAGKQEENSVVRAALRRAEKEVEKKAHSVPPDLQPWLQLTYETEQMYFHIKKREAERQLDQAREECRRIQKKRGTLFGPLRMAPSNTIDEFDNKIECARQALDEVRKCLTEKSQRWHHIEQLCGFSISNNPGKEHLLQTLFMDSGSSTVGFNSALGSLNVDEAELDEDPQFGYQMQVRQRPKALVGSSSSLVRMGFAGSNSSLSRPGHVGGRVGDASVSPVSPLSETTSVISDSDRPLFNLDESSSESPSSSETDKPVETGRTEDSDSDSKGTKHPERSISNGSGGSSQPQSASKERDSVGNYSLPTSSQLISQNSSPVLMPKSQSELNIKKMYVKSVSVENNGKLDPERLENKKKRNQFLKLLTFKKKKS</sequence>
<dbReference type="GO" id="GO:0002115">
    <property type="term" value="P:store-operated calcium entry"/>
    <property type="evidence" value="ECO:0007669"/>
    <property type="project" value="TreeGrafter"/>
</dbReference>
<dbReference type="FunCoup" id="K1QEU3">
    <property type="interactions" value="1209"/>
</dbReference>
<dbReference type="InterPro" id="IPR013761">
    <property type="entry name" value="SAM/pointed_sf"/>
</dbReference>
<evidence type="ECO:0000256" key="8">
    <source>
        <dbReference type="ARBA" id="ARBA00022989"/>
    </source>
</evidence>
<dbReference type="InterPro" id="IPR057835">
    <property type="entry name" value="EF-hand_STIM1/2"/>
</dbReference>
<dbReference type="GO" id="GO:0005783">
    <property type="term" value="C:endoplasmic reticulum"/>
    <property type="evidence" value="ECO:0007669"/>
    <property type="project" value="TreeGrafter"/>
</dbReference>
<evidence type="ECO:0000256" key="6">
    <source>
        <dbReference type="ARBA" id="ARBA00022729"/>
    </source>
</evidence>
<evidence type="ECO:0000256" key="13">
    <source>
        <dbReference type="ARBA" id="ARBA00046288"/>
    </source>
</evidence>